<evidence type="ECO:0000256" key="1">
    <source>
        <dbReference type="ARBA" id="ARBA00004173"/>
    </source>
</evidence>
<dbReference type="PANTHER" id="PTHR48182:SF2">
    <property type="entry name" value="PROTEIN SERAC1"/>
    <property type="match status" value="1"/>
</dbReference>
<evidence type="ECO:0000256" key="7">
    <source>
        <dbReference type="SAM" id="MobiDB-lite"/>
    </source>
</evidence>
<name>A0A5J5EHM5_9PEZI</name>
<proteinExistence type="predicted"/>
<evidence type="ECO:0000313" key="9">
    <source>
        <dbReference type="Proteomes" id="UP000326924"/>
    </source>
</evidence>
<keyword evidence="6" id="KW-0472">Membrane</keyword>
<dbReference type="OrthoDB" id="1658288at2759"/>
<accession>A0A5J5EHM5</accession>
<gene>
    <name evidence="8" type="ORF">FN846DRAFT_785990</name>
</gene>
<keyword evidence="9" id="KW-1185">Reference proteome</keyword>
<dbReference type="InterPro" id="IPR029058">
    <property type="entry name" value="AB_hydrolase_fold"/>
</dbReference>
<evidence type="ECO:0000313" key="8">
    <source>
        <dbReference type="EMBL" id="KAA8894721.1"/>
    </source>
</evidence>
<sequence length="412" mass="45714">MSPWDWLRGRSTESHHPAPPNTPTPASKPSGDIVFRVTSIPHGTSLSDLHSALSDFPNLVPSCTTLCASADSPRRYLTALIHFFPSPPTILATLRRGDIYPVELSQGTSSHDIAIDRDFDGLTQLYEPGGTIKADIVAVCGLNGHPYGSWTAHPEKKGQRKMWLRHFLREDMPGCRTMIYGYDSSLSEETRGIHRIPDYSEGLLKALKNSRKSEEEKERALIFVGHHLGGIIISQVASQALVRAKESEKIYGSLFRCTRATIFFGTPHRGLSVDDILDMIGDHSSRVELVKSLQTGSQELAAELRRFKNYVADAKIKIVSFKESEQSLKLKKGPDGKWSRSGDPYTAVEAESALLQLPETMEETLSVAGDNSTMVKFKHKAHTTYKNVLEYLEEYAHPCPRLGISPLLFSPA</sequence>
<evidence type="ECO:0008006" key="10">
    <source>
        <dbReference type="Google" id="ProtNLM"/>
    </source>
</evidence>
<comment type="subcellular location">
    <subcellularLocation>
        <location evidence="2">Endoplasmic reticulum</location>
    </subcellularLocation>
    <subcellularLocation>
        <location evidence="3">Membrane</location>
    </subcellularLocation>
    <subcellularLocation>
        <location evidence="1">Mitochondrion</location>
    </subcellularLocation>
</comment>
<dbReference type="Proteomes" id="UP000326924">
    <property type="component" value="Unassembled WGS sequence"/>
</dbReference>
<keyword evidence="4" id="KW-0256">Endoplasmic reticulum</keyword>
<evidence type="ECO:0000256" key="4">
    <source>
        <dbReference type="ARBA" id="ARBA00022824"/>
    </source>
</evidence>
<dbReference type="GO" id="GO:0016020">
    <property type="term" value="C:membrane"/>
    <property type="evidence" value="ECO:0007669"/>
    <property type="project" value="UniProtKB-SubCell"/>
</dbReference>
<feature type="region of interest" description="Disordered" evidence="7">
    <location>
        <begin position="1"/>
        <end position="32"/>
    </location>
</feature>
<dbReference type="InParanoid" id="A0A5J5EHM5"/>
<organism evidence="8 9">
    <name type="scientific">Sphaerosporella brunnea</name>
    <dbReference type="NCBI Taxonomy" id="1250544"/>
    <lineage>
        <taxon>Eukaryota</taxon>
        <taxon>Fungi</taxon>
        <taxon>Dikarya</taxon>
        <taxon>Ascomycota</taxon>
        <taxon>Pezizomycotina</taxon>
        <taxon>Pezizomycetes</taxon>
        <taxon>Pezizales</taxon>
        <taxon>Pyronemataceae</taxon>
        <taxon>Sphaerosporella</taxon>
    </lineage>
</organism>
<dbReference type="AlphaFoldDB" id="A0A5J5EHM5"/>
<keyword evidence="5" id="KW-0496">Mitochondrion</keyword>
<evidence type="ECO:0000256" key="6">
    <source>
        <dbReference type="ARBA" id="ARBA00023136"/>
    </source>
</evidence>
<evidence type="ECO:0000256" key="2">
    <source>
        <dbReference type="ARBA" id="ARBA00004240"/>
    </source>
</evidence>
<reference evidence="8 9" key="1">
    <citation type="submission" date="2019-09" db="EMBL/GenBank/DDBJ databases">
        <title>Draft genome of the ectomycorrhizal ascomycete Sphaerosporella brunnea.</title>
        <authorList>
            <consortium name="DOE Joint Genome Institute"/>
            <person name="Benucci G.M."/>
            <person name="Marozzi G."/>
            <person name="Antonielli L."/>
            <person name="Sanchez S."/>
            <person name="Marco P."/>
            <person name="Wang X."/>
            <person name="Falini L.B."/>
            <person name="Barry K."/>
            <person name="Haridas S."/>
            <person name="Lipzen A."/>
            <person name="Labutti K."/>
            <person name="Grigoriev I.V."/>
            <person name="Murat C."/>
            <person name="Martin F."/>
            <person name="Albertini E."/>
            <person name="Donnini D."/>
            <person name="Bonito G."/>
        </authorList>
    </citation>
    <scope>NUCLEOTIDE SEQUENCE [LARGE SCALE GENOMIC DNA]</scope>
    <source>
        <strain evidence="8 9">Sb_GMNB300</strain>
    </source>
</reference>
<feature type="compositionally biased region" description="Basic and acidic residues" evidence="7">
    <location>
        <begin position="7"/>
        <end position="16"/>
    </location>
</feature>
<dbReference type="InterPro" id="IPR052374">
    <property type="entry name" value="SERAC1"/>
</dbReference>
<dbReference type="EMBL" id="VXIS01000316">
    <property type="protein sequence ID" value="KAA8894721.1"/>
    <property type="molecule type" value="Genomic_DNA"/>
</dbReference>
<dbReference type="Gene3D" id="3.40.50.1820">
    <property type="entry name" value="alpha/beta hydrolase"/>
    <property type="match status" value="1"/>
</dbReference>
<comment type="caution">
    <text evidence="8">The sequence shown here is derived from an EMBL/GenBank/DDBJ whole genome shotgun (WGS) entry which is preliminary data.</text>
</comment>
<dbReference type="SUPFAM" id="SSF53474">
    <property type="entry name" value="alpha/beta-Hydrolases"/>
    <property type="match status" value="1"/>
</dbReference>
<evidence type="ECO:0000256" key="3">
    <source>
        <dbReference type="ARBA" id="ARBA00004370"/>
    </source>
</evidence>
<evidence type="ECO:0000256" key="5">
    <source>
        <dbReference type="ARBA" id="ARBA00023128"/>
    </source>
</evidence>
<protein>
    <recommendedName>
        <fullName evidence="10">DUF676 domain-containing protein</fullName>
    </recommendedName>
</protein>
<dbReference type="GO" id="GO:0005739">
    <property type="term" value="C:mitochondrion"/>
    <property type="evidence" value="ECO:0007669"/>
    <property type="project" value="UniProtKB-SubCell"/>
</dbReference>
<dbReference type="GO" id="GO:0005783">
    <property type="term" value="C:endoplasmic reticulum"/>
    <property type="evidence" value="ECO:0007669"/>
    <property type="project" value="UniProtKB-SubCell"/>
</dbReference>
<dbReference type="PANTHER" id="PTHR48182">
    <property type="entry name" value="PROTEIN SERAC1"/>
    <property type="match status" value="1"/>
</dbReference>